<dbReference type="SUPFAM" id="SSF53756">
    <property type="entry name" value="UDP-Glycosyltransferase/glycogen phosphorylase"/>
    <property type="match status" value="1"/>
</dbReference>
<evidence type="ECO:0000259" key="2">
    <source>
        <dbReference type="Pfam" id="PF13439"/>
    </source>
</evidence>
<reference evidence="3 4" key="1">
    <citation type="submission" date="2024-05" db="EMBL/GenBank/DDBJ databases">
        <title>Roseateles sp. DJS-2-20 16S ribosomal RNA gene Genome sequencing and assembly.</title>
        <authorList>
            <person name="Woo H."/>
        </authorList>
    </citation>
    <scope>NUCLEOTIDE SEQUENCE [LARGE SCALE GENOMIC DNA]</scope>
    <source>
        <strain evidence="3 4">DJS-2-20</strain>
    </source>
</reference>
<evidence type="ECO:0000313" key="4">
    <source>
        <dbReference type="Proteomes" id="UP001495147"/>
    </source>
</evidence>
<organism evidence="3 4">
    <name type="scientific">Roseateles paludis</name>
    <dbReference type="NCBI Taxonomy" id="3145238"/>
    <lineage>
        <taxon>Bacteria</taxon>
        <taxon>Pseudomonadati</taxon>
        <taxon>Pseudomonadota</taxon>
        <taxon>Betaproteobacteria</taxon>
        <taxon>Burkholderiales</taxon>
        <taxon>Sphaerotilaceae</taxon>
        <taxon>Roseateles</taxon>
    </lineage>
</organism>
<dbReference type="RefSeq" id="WP_347705220.1">
    <property type="nucleotide sequence ID" value="NZ_JBDPZD010000003.1"/>
</dbReference>
<dbReference type="GO" id="GO:0016757">
    <property type="term" value="F:glycosyltransferase activity"/>
    <property type="evidence" value="ECO:0007669"/>
    <property type="project" value="UniProtKB-KW"/>
</dbReference>
<evidence type="ECO:0000259" key="1">
    <source>
        <dbReference type="Pfam" id="PF00534"/>
    </source>
</evidence>
<keyword evidence="4" id="KW-1185">Reference proteome</keyword>
<dbReference type="Pfam" id="PF00534">
    <property type="entry name" value="Glycos_transf_1"/>
    <property type="match status" value="1"/>
</dbReference>
<dbReference type="Proteomes" id="UP001495147">
    <property type="component" value="Unassembled WGS sequence"/>
</dbReference>
<dbReference type="CDD" id="cd03811">
    <property type="entry name" value="GT4_GT28_WabH-like"/>
    <property type="match status" value="1"/>
</dbReference>
<evidence type="ECO:0000313" key="3">
    <source>
        <dbReference type="EMBL" id="MEO3692402.1"/>
    </source>
</evidence>
<dbReference type="InterPro" id="IPR001296">
    <property type="entry name" value="Glyco_trans_1"/>
</dbReference>
<dbReference type="EMBL" id="JBDPZD010000003">
    <property type="protein sequence ID" value="MEO3692402.1"/>
    <property type="molecule type" value="Genomic_DNA"/>
</dbReference>
<dbReference type="Pfam" id="PF13439">
    <property type="entry name" value="Glyco_transf_4"/>
    <property type="match status" value="1"/>
</dbReference>
<gene>
    <name evidence="3" type="ORF">ABDJ85_13055</name>
</gene>
<sequence length="370" mass="39895">MQGQQRPRVVHFVTGGFSGATQVAVDLCRAARRSGPFEPVLVLRRKRHTPMQRVEALRAEGLEVHLVSGWAHAVTVAQLAALLRALQPQAVLAHGFPEHLLGRRAGLKAGVPVLVQVEHNTLERYTPWSRWWTRRLAQHSAALVGVSEGARQTLLRLGLPPDKTLAIPNGIDLTRFAAADAQPFDRRLPQILMSARFARQKDQPTLIRALARLREQGPQPRLVLAGTGSGRAEQACRALAQQLGVLDQIDWVGHVADLPARLMQTRIFVLSTHWEGMPLALVEAMAAGCACVASNVPGVEGVLEDGVTGLLVPEADPEALAAALARLLGDEALAARLGAAAREQALHAHSQALMLARYEALLAAVARPSQ</sequence>
<comment type="caution">
    <text evidence="3">The sequence shown here is derived from an EMBL/GenBank/DDBJ whole genome shotgun (WGS) entry which is preliminary data.</text>
</comment>
<dbReference type="PANTHER" id="PTHR12526:SF630">
    <property type="entry name" value="GLYCOSYLTRANSFERASE"/>
    <property type="match status" value="1"/>
</dbReference>
<keyword evidence="3" id="KW-0808">Transferase</keyword>
<proteinExistence type="predicted"/>
<feature type="domain" description="Glycosyltransferase subfamily 4-like N-terminal" evidence="2">
    <location>
        <begin position="18"/>
        <end position="175"/>
    </location>
</feature>
<name>A0ABV0G3V1_9BURK</name>
<dbReference type="Gene3D" id="3.40.50.2000">
    <property type="entry name" value="Glycogen Phosphorylase B"/>
    <property type="match status" value="2"/>
</dbReference>
<dbReference type="EC" id="2.4.-.-" evidence="3"/>
<accession>A0ABV0G3V1</accession>
<dbReference type="InterPro" id="IPR028098">
    <property type="entry name" value="Glyco_trans_4-like_N"/>
</dbReference>
<feature type="domain" description="Glycosyl transferase family 1" evidence="1">
    <location>
        <begin position="183"/>
        <end position="343"/>
    </location>
</feature>
<dbReference type="PANTHER" id="PTHR12526">
    <property type="entry name" value="GLYCOSYLTRANSFERASE"/>
    <property type="match status" value="1"/>
</dbReference>
<keyword evidence="3" id="KW-0328">Glycosyltransferase</keyword>
<protein>
    <submittedName>
        <fullName evidence="3">Glycosyltransferase</fullName>
        <ecNumber evidence="3">2.4.-.-</ecNumber>
    </submittedName>
</protein>